<dbReference type="PANTHER" id="PTHR35797">
    <property type="entry name" value="PROTEASE-RELATED"/>
    <property type="match status" value="1"/>
</dbReference>
<keyword evidence="4" id="KW-0645">Protease</keyword>
<dbReference type="OrthoDB" id="3693644at2"/>
<feature type="transmembrane region" description="Helical" evidence="2">
    <location>
        <begin position="201"/>
        <end position="220"/>
    </location>
</feature>
<feature type="domain" description="CAAX prenyl protease 2/Lysostaphin resistance protein A-like" evidence="3">
    <location>
        <begin position="140"/>
        <end position="241"/>
    </location>
</feature>
<proteinExistence type="predicted"/>
<keyword evidence="2" id="KW-0472">Membrane</keyword>
<feature type="transmembrane region" description="Helical" evidence="2">
    <location>
        <begin position="173"/>
        <end position="195"/>
    </location>
</feature>
<comment type="caution">
    <text evidence="4">The sequence shown here is derived from an EMBL/GenBank/DDBJ whole genome shotgun (WGS) entry which is preliminary data.</text>
</comment>
<dbReference type="RefSeq" id="WP_071806887.1">
    <property type="nucleotide sequence ID" value="NZ_RJKL01000001.1"/>
</dbReference>
<dbReference type="GO" id="GO:0006508">
    <property type="term" value="P:proteolysis"/>
    <property type="evidence" value="ECO:0007669"/>
    <property type="project" value="UniProtKB-KW"/>
</dbReference>
<keyword evidence="2" id="KW-0812">Transmembrane</keyword>
<organism evidence="4 5">
    <name type="scientific">Couchioplanes caeruleus</name>
    <dbReference type="NCBI Taxonomy" id="56438"/>
    <lineage>
        <taxon>Bacteria</taxon>
        <taxon>Bacillati</taxon>
        <taxon>Actinomycetota</taxon>
        <taxon>Actinomycetes</taxon>
        <taxon>Micromonosporales</taxon>
        <taxon>Micromonosporaceae</taxon>
        <taxon>Couchioplanes</taxon>
    </lineage>
</organism>
<keyword evidence="2" id="KW-1133">Transmembrane helix</keyword>
<dbReference type="Pfam" id="PF02517">
    <property type="entry name" value="Rce1-like"/>
    <property type="match status" value="1"/>
</dbReference>
<feature type="transmembrane region" description="Helical" evidence="2">
    <location>
        <begin position="56"/>
        <end position="75"/>
    </location>
</feature>
<name>A0A3N1GBE4_9ACTN</name>
<dbReference type="GO" id="GO:0080120">
    <property type="term" value="P:CAAX-box protein maturation"/>
    <property type="evidence" value="ECO:0007669"/>
    <property type="project" value="UniProtKB-ARBA"/>
</dbReference>
<reference evidence="4 5" key="1">
    <citation type="submission" date="2018-11" db="EMBL/GenBank/DDBJ databases">
        <title>Sequencing the genomes of 1000 actinobacteria strains.</title>
        <authorList>
            <person name="Klenk H.-P."/>
        </authorList>
    </citation>
    <scope>NUCLEOTIDE SEQUENCE [LARGE SCALE GENOMIC DNA]</scope>
    <source>
        <strain evidence="4 5">DSM 43634</strain>
    </source>
</reference>
<feature type="transmembrane region" description="Helical" evidence="2">
    <location>
        <begin position="31"/>
        <end position="50"/>
    </location>
</feature>
<dbReference type="AlphaFoldDB" id="A0A3N1GBE4"/>
<gene>
    <name evidence="4" type="ORF">EDD30_0246</name>
</gene>
<keyword evidence="4" id="KW-0378">Hydrolase</keyword>
<feature type="transmembrane region" description="Helical" evidence="2">
    <location>
        <begin position="130"/>
        <end position="152"/>
    </location>
</feature>
<evidence type="ECO:0000256" key="1">
    <source>
        <dbReference type="SAM" id="MobiDB-lite"/>
    </source>
</evidence>
<dbReference type="GO" id="GO:0004175">
    <property type="term" value="F:endopeptidase activity"/>
    <property type="evidence" value="ECO:0007669"/>
    <property type="project" value="UniProtKB-ARBA"/>
</dbReference>
<dbReference type="EMBL" id="RJKL01000001">
    <property type="protein sequence ID" value="ROP27566.1"/>
    <property type="molecule type" value="Genomic_DNA"/>
</dbReference>
<protein>
    <submittedName>
        <fullName evidence="4">CAAX prenyl protease-like protein</fullName>
    </submittedName>
</protein>
<feature type="transmembrane region" description="Helical" evidence="2">
    <location>
        <begin position="266"/>
        <end position="285"/>
    </location>
</feature>
<feature type="region of interest" description="Disordered" evidence="1">
    <location>
        <begin position="1"/>
        <end position="23"/>
    </location>
</feature>
<dbReference type="Proteomes" id="UP000271683">
    <property type="component" value="Unassembled WGS sequence"/>
</dbReference>
<sequence length="295" mass="30622">MSHTISAPPLDDAASGGPRRPLSPARARRDVWLFLGIVMTATAVISTAVLRGGSVALVLLLMWTPGLASVVLRLAGRQGFADVSFRFYLRRSWPWYLTVWLMPVAVGGLAYSAAWMTGMVDMAAGVGGAAVARTVLGALTVGVPLAALTALGEELGWRGFLVPRLAQAGAPRPALMTAVAWWLFHVPLILGGVYASGSRPWLHALIFGIVILSLSGLAGWSRLATGSVWPAVLLHSSWNAVIQSAFDASTAGAGPRAAGNLWVGESGLFVAAAALLVTGIAALILRRSTPAGPSS</sequence>
<evidence type="ECO:0000256" key="2">
    <source>
        <dbReference type="SAM" id="Phobius"/>
    </source>
</evidence>
<evidence type="ECO:0000313" key="4">
    <source>
        <dbReference type="EMBL" id="ROP27566.1"/>
    </source>
</evidence>
<dbReference type="InterPro" id="IPR042150">
    <property type="entry name" value="MmRce1-like"/>
</dbReference>
<evidence type="ECO:0000259" key="3">
    <source>
        <dbReference type="Pfam" id="PF02517"/>
    </source>
</evidence>
<dbReference type="PANTHER" id="PTHR35797:SF1">
    <property type="entry name" value="PROTEASE"/>
    <property type="match status" value="1"/>
</dbReference>
<accession>A0A3N1GBE4</accession>
<feature type="transmembrane region" description="Helical" evidence="2">
    <location>
        <begin position="95"/>
        <end position="118"/>
    </location>
</feature>
<dbReference type="InterPro" id="IPR003675">
    <property type="entry name" value="Rce1/LyrA-like_dom"/>
</dbReference>
<evidence type="ECO:0000313" key="5">
    <source>
        <dbReference type="Proteomes" id="UP000271683"/>
    </source>
</evidence>